<dbReference type="EMBL" id="KL197743">
    <property type="protein sequence ID" value="KDQ51958.1"/>
    <property type="molecule type" value="Genomic_DNA"/>
</dbReference>
<dbReference type="Proteomes" id="UP000027265">
    <property type="component" value="Unassembled WGS sequence"/>
</dbReference>
<keyword evidence="2" id="KW-1185">Reference proteome</keyword>
<sequence length="541" mass="61116">MAIPQKPIDPTHELAPLWWTPTTIDHILISGSIVTGLGRLAGPSFNSLYRVKVLLSERAQAFTETHKVSHPLLRQLVMCMQHSCLRLCDIATPYKEMVFGVSEYQRFCLELVGFIDYMSVFRDQMNDLVPGMCVVGGIPVWYLRSPEALSPTINVLAVADCRSPSDFIVMDEWDDVPFPVIWKGDGFGVDSIQAIHNFTRTFTLRHYYAASSGIDRRCSPMRKESLCTISIHFKRPVIPIALAVVIKDCCTKASSSSREVQGSAEPSRPTSYLLLAKGLGESKLEYQFPDPGLFLNLQSDEKQARFILCWLATRATWLYQVSAPSDTKDADAVSGQLWRTWLNQDIFDDSPQEPTSGTRSGRRFNKINKILSPCLRAKGVEASTTIESVFWQELEFNSASPPDVAVVRQVLWELYENNFRMEFLTLDRRTCQRRLTESEQVERVVYLSDLLAGPGSFIVTQPPDRDYGLASANWRERTVVLASLRDLMADWRGNKPHAFGIRRPKSEVEWSSLESAVASFYTQSFFDTFGRAAILPRKVPA</sequence>
<dbReference type="InParanoid" id="A0A067PAN9"/>
<proteinExistence type="predicted"/>
<reference evidence="2" key="1">
    <citation type="journal article" date="2014" name="Proc. Natl. Acad. Sci. U.S.A.">
        <title>Extensive sampling of basidiomycete genomes demonstrates inadequacy of the white-rot/brown-rot paradigm for wood decay fungi.</title>
        <authorList>
            <person name="Riley R."/>
            <person name="Salamov A.A."/>
            <person name="Brown D.W."/>
            <person name="Nagy L.G."/>
            <person name="Floudas D."/>
            <person name="Held B.W."/>
            <person name="Levasseur A."/>
            <person name="Lombard V."/>
            <person name="Morin E."/>
            <person name="Otillar R."/>
            <person name="Lindquist E.A."/>
            <person name="Sun H."/>
            <person name="LaButti K.M."/>
            <person name="Schmutz J."/>
            <person name="Jabbour D."/>
            <person name="Luo H."/>
            <person name="Baker S.E."/>
            <person name="Pisabarro A.G."/>
            <person name="Walton J.D."/>
            <person name="Blanchette R.A."/>
            <person name="Henrissat B."/>
            <person name="Martin F."/>
            <person name="Cullen D."/>
            <person name="Hibbett D.S."/>
            <person name="Grigoriev I.V."/>
        </authorList>
    </citation>
    <scope>NUCLEOTIDE SEQUENCE [LARGE SCALE GENOMIC DNA]</scope>
    <source>
        <strain evidence="2">MUCL 33604</strain>
    </source>
</reference>
<evidence type="ECO:0000313" key="1">
    <source>
        <dbReference type="EMBL" id="KDQ51958.1"/>
    </source>
</evidence>
<organism evidence="1 2">
    <name type="scientific">Jaapia argillacea MUCL 33604</name>
    <dbReference type="NCBI Taxonomy" id="933084"/>
    <lineage>
        <taxon>Eukaryota</taxon>
        <taxon>Fungi</taxon>
        <taxon>Dikarya</taxon>
        <taxon>Basidiomycota</taxon>
        <taxon>Agaricomycotina</taxon>
        <taxon>Agaricomycetes</taxon>
        <taxon>Agaricomycetidae</taxon>
        <taxon>Jaapiales</taxon>
        <taxon>Jaapiaceae</taxon>
        <taxon>Jaapia</taxon>
    </lineage>
</organism>
<accession>A0A067PAN9</accession>
<dbReference type="OrthoDB" id="2634326at2759"/>
<dbReference type="AlphaFoldDB" id="A0A067PAN9"/>
<protein>
    <submittedName>
        <fullName evidence="1">Uncharacterized protein</fullName>
    </submittedName>
</protein>
<dbReference type="HOGENOM" id="CLU_016057_2_1_1"/>
<evidence type="ECO:0000313" key="2">
    <source>
        <dbReference type="Proteomes" id="UP000027265"/>
    </source>
</evidence>
<name>A0A067PAN9_9AGAM</name>
<gene>
    <name evidence="1" type="ORF">JAAARDRAFT_198617</name>
</gene>